<keyword evidence="8" id="KW-1185">Reference proteome</keyword>
<evidence type="ECO:0000313" key="7">
    <source>
        <dbReference type="EMBL" id="GLJ74586.1"/>
    </source>
</evidence>
<keyword evidence="3 5" id="KW-1133">Transmembrane helix</keyword>
<feature type="transmembrane region" description="Helical" evidence="5">
    <location>
        <begin position="92"/>
        <end position="116"/>
    </location>
</feature>
<dbReference type="GO" id="GO:0012505">
    <property type="term" value="C:endomembrane system"/>
    <property type="evidence" value="ECO:0007669"/>
    <property type="project" value="UniProtKB-SubCell"/>
</dbReference>
<organism evidence="7 8">
    <name type="scientific">Leifsonia poae</name>
    <dbReference type="NCBI Taxonomy" id="110933"/>
    <lineage>
        <taxon>Bacteria</taxon>
        <taxon>Bacillati</taxon>
        <taxon>Actinomycetota</taxon>
        <taxon>Actinomycetes</taxon>
        <taxon>Micrococcales</taxon>
        <taxon>Microbacteriaceae</taxon>
        <taxon>Leifsonia</taxon>
    </lineage>
</organism>
<gene>
    <name evidence="7" type="ORF">GCM10017584_01590</name>
</gene>
<name>A0A9W6H5Z7_9MICO</name>
<evidence type="ECO:0000256" key="5">
    <source>
        <dbReference type="SAM" id="Phobius"/>
    </source>
</evidence>
<accession>A0A9W6H5Z7</accession>
<proteinExistence type="predicted"/>
<dbReference type="InterPro" id="IPR003807">
    <property type="entry name" value="DUF202"/>
</dbReference>
<protein>
    <recommendedName>
        <fullName evidence="6">DUF202 domain-containing protein</fullName>
    </recommendedName>
</protein>
<dbReference type="AlphaFoldDB" id="A0A9W6H5Z7"/>
<keyword evidence="4 5" id="KW-0472">Membrane</keyword>
<evidence type="ECO:0000256" key="3">
    <source>
        <dbReference type="ARBA" id="ARBA00022989"/>
    </source>
</evidence>
<comment type="caution">
    <text evidence="7">The sequence shown here is derived from an EMBL/GenBank/DDBJ whole genome shotgun (WGS) entry which is preliminary data.</text>
</comment>
<reference evidence="7" key="1">
    <citation type="journal article" date="2014" name="Int. J. Syst. Evol. Microbiol.">
        <title>Complete genome sequence of Corynebacterium casei LMG S-19264T (=DSM 44701T), isolated from a smear-ripened cheese.</title>
        <authorList>
            <consortium name="US DOE Joint Genome Institute (JGI-PGF)"/>
            <person name="Walter F."/>
            <person name="Albersmeier A."/>
            <person name="Kalinowski J."/>
            <person name="Ruckert C."/>
        </authorList>
    </citation>
    <scope>NUCLEOTIDE SEQUENCE</scope>
    <source>
        <strain evidence="7">VKM Ac-1401</strain>
    </source>
</reference>
<dbReference type="RefSeq" id="WP_271175290.1">
    <property type="nucleotide sequence ID" value="NZ_BAAAJO010000001.1"/>
</dbReference>
<keyword evidence="2 5" id="KW-0812">Transmembrane</keyword>
<evidence type="ECO:0000256" key="2">
    <source>
        <dbReference type="ARBA" id="ARBA00022692"/>
    </source>
</evidence>
<dbReference type="EMBL" id="BSEN01000001">
    <property type="protein sequence ID" value="GLJ74586.1"/>
    <property type="molecule type" value="Genomic_DNA"/>
</dbReference>
<evidence type="ECO:0000313" key="8">
    <source>
        <dbReference type="Proteomes" id="UP001142372"/>
    </source>
</evidence>
<evidence type="ECO:0000259" key="6">
    <source>
        <dbReference type="Pfam" id="PF02656"/>
    </source>
</evidence>
<dbReference type="Pfam" id="PF02656">
    <property type="entry name" value="DUF202"/>
    <property type="match status" value="1"/>
</dbReference>
<dbReference type="Proteomes" id="UP001142372">
    <property type="component" value="Unassembled WGS sequence"/>
</dbReference>
<reference evidence="7" key="2">
    <citation type="submission" date="2023-01" db="EMBL/GenBank/DDBJ databases">
        <authorList>
            <person name="Sun Q."/>
            <person name="Evtushenko L."/>
        </authorList>
    </citation>
    <scope>NUCLEOTIDE SEQUENCE</scope>
    <source>
        <strain evidence="7">VKM Ac-1401</strain>
    </source>
</reference>
<evidence type="ECO:0000256" key="4">
    <source>
        <dbReference type="ARBA" id="ARBA00023136"/>
    </source>
</evidence>
<evidence type="ECO:0000256" key="1">
    <source>
        <dbReference type="ARBA" id="ARBA00004127"/>
    </source>
</evidence>
<comment type="subcellular location">
    <subcellularLocation>
        <location evidence="1">Endomembrane system</location>
        <topology evidence="1">Multi-pass membrane protein</topology>
    </subcellularLocation>
</comment>
<sequence>MTTPPADAADAFPARDPGLQGERTALSWSRTALVIVVNALLSLRSGFVSDQPALIVVGVILIGAAIAAVIYGNHRGRALSGHTRHLPTAAPALALALAAATTLLACAAGIASVLVAH</sequence>
<feature type="domain" description="DUF202" evidence="6">
    <location>
        <begin position="16"/>
        <end position="75"/>
    </location>
</feature>
<feature type="transmembrane region" description="Helical" evidence="5">
    <location>
        <begin position="53"/>
        <end position="72"/>
    </location>
</feature>